<dbReference type="OrthoDB" id="5151075at2759"/>
<comment type="pathway">
    <text evidence="2 15">Polyol metabolism; myo-inositol degradation into D-glucuronate; D-glucuronate from myo-inositol: step 1/1.</text>
</comment>
<feature type="binding site" evidence="12">
    <location>
        <begin position="212"/>
        <end position="213"/>
    </location>
    <ligand>
        <name>substrate</name>
    </ligand>
</feature>
<feature type="binding site" evidence="12">
    <location>
        <position position="119"/>
    </location>
    <ligand>
        <name>substrate</name>
    </ligand>
</feature>
<dbReference type="InterPro" id="IPR007828">
    <property type="entry name" value="Inositol_oxygenase"/>
</dbReference>
<dbReference type="GO" id="GO:0050113">
    <property type="term" value="F:inositol oxygenase activity"/>
    <property type="evidence" value="ECO:0007669"/>
    <property type="project" value="UniProtKB-UniRule"/>
</dbReference>
<gene>
    <name evidence="16" type="ORF">ASIM_LOCUS14269</name>
</gene>
<evidence type="ECO:0000256" key="2">
    <source>
        <dbReference type="ARBA" id="ARBA00005167"/>
    </source>
</evidence>
<evidence type="ECO:0000256" key="8">
    <source>
        <dbReference type="ARBA" id="ARBA00023002"/>
    </source>
</evidence>
<keyword evidence="14" id="KW-0597">Phosphoprotein</keyword>
<dbReference type="UniPathway" id="UPA00111">
    <property type="reaction ID" value="UER00527"/>
</dbReference>
<evidence type="ECO:0000256" key="15">
    <source>
        <dbReference type="RuleBase" id="RU367039"/>
    </source>
</evidence>
<evidence type="ECO:0000256" key="13">
    <source>
        <dbReference type="PIRSR" id="PIRSR607828-2"/>
    </source>
</evidence>
<dbReference type="EMBL" id="UYRR01031678">
    <property type="protein sequence ID" value="VDK51886.1"/>
    <property type="molecule type" value="Genomic_DNA"/>
</dbReference>
<proteinExistence type="inferred from homology"/>
<comment type="catalytic activity">
    <reaction evidence="11 15">
        <text>myo-inositol + O2 = D-glucuronate + H2O + H(+)</text>
        <dbReference type="Rhea" id="RHEA:23696"/>
        <dbReference type="ChEBI" id="CHEBI:15377"/>
        <dbReference type="ChEBI" id="CHEBI:15378"/>
        <dbReference type="ChEBI" id="CHEBI:15379"/>
        <dbReference type="ChEBI" id="CHEBI:17268"/>
        <dbReference type="ChEBI" id="CHEBI:58720"/>
        <dbReference type="EC" id="1.13.99.1"/>
    </reaction>
</comment>
<feature type="binding site" evidence="13">
    <location>
        <position position="115"/>
    </location>
    <ligand>
        <name>Fe cation</name>
        <dbReference type="ChEBI" id="CHEBI:24875"/>
        <label>1</label>
    </ligand>
</feature>
<comment type="subcellular location">
    <subcellularLocation>
        <location evidence="1 15">Cytoplasm</location>
    </subcellularLocation>
</comment>
<comment type="cofactor">
    <cofactor evidence="13 15">
        <name>Fe cation</name>
        <dbReference type="ChEBI" id="CHEBI:24875"/>
    </cofactor>
    <text evidence="13 15">Binds 2 iron ions per subunit.</text>
</comment>
<evidence type="ECO:0000256" key="1">
    <source>
        <dbReference type="ARBA" id="ARBA00004496"/>
    </source>
</evidence>
<organism evidence="18">
    <name type="scientific">Anisakis simplex</name>
    <name type="common">Herring worm</name>
    <dbReference type="NCBI Taxonomy" id="6269"/>
    <lineage>
        <taxon>Eukaryota</taxon>
        <taxon>Metazoa</taxon>
        <taxon>Ecdysozoa</taxon>
        <taxon>Nematoda</taxon>
        <taxon>Chromadorea</taxon>
        <taxon>Rhabditida</taxon>
        <taxon>Spirurina</taxon>
        <taxon>Ascaridomorpha</taxon>
        <taxon>Ascaridoidea</taxon>
        <taxon>Anisakidae</taxon>
        <taxon>Anisakis</taxon>
        <taxon>Anisakis simplex complex</taxon>
    </lineage>
</organism>
<reference evidence="18" key="1">
    <citation type="submission" date="2017-02" db="UniProtKB">
        <authorList>
            <consortium name="WormBaseParasite"/>
        </authorList>
    </citation>
    <scope>IDENTIFICATION</scope>
</reference>
<dbReference type="Pfam" id="PF05153">
    <property type="entry name" value="MIOX"/>
    <property type="match status" value="1"/>
</dbReference>
<feature type="modified residue" description="Phosphoserine" evidence="14">
    <location>
        <position position="23"/>
    </location>
</feature>
<dbReference type="PANTHER" id="PTHR12588">
    <property type="entry name" value="MYOINOSITOL OXYGENASE"/>
    <property type="match status" value="1"/>
</dbReference>
<evidence type="ECO:0000256" key="7">
    <source>
        <dbReference type="ARBA" id="ARBA00022723"/>
    </source>
</evidence>
<feature type="binding site" evidence="13">
    <location>
        <position position="116"/>
    </location>
    <ligand>
        <name>Fe cation</name>
        <dbReference type="ChEBI" id="CHEBI:24875"/>
        <label>1</label>
    </ligand>
</feature>
<reference evidence="16 17" key="2">
    <citation type="submission" date="2018-11" db="EMBL/GenBank/DDBJ databases">
        <authorList>
            <consortium name="Pathogen Informatics"/>
        </authorList>
    </citation>
    <scope>NUCLEOTIDE SEQUENCE [LARGE SCALE GENOMIC DNA]</scope>
</reference>
<feature type="binding site" evidence="12">
    <location>
        <position position="18"/>
    </location>
    <ligand>
        <name>substrate</name>
    </ligand>
</feature>
<evidence type="ECO:0000256" key="6">
    <source>
        <dbReference type="ARBA" id="ARBA00022490"/>
    </source>
</evidence>
<dbReference type="WBParaSite" id="ASIM_0001485901-mRNA-1">
    <property type="protein sequence ID" value="ASIM_0001485901-mRNA-1"/>
    <property type="gene ID" value="ASIM_0001485901"/>
</dbReference>
<feature type="binding site" evidence="12">
    <location>
        <begin position="77"/>
        <end position="79"/>
    </location>
    <ligand>
        <name>substrate</name>
    </ligand>
</feature>
<feature type="binding site" evidence="12">
    <location>
        <begin position="133"/>
        <end position="134"/>
    </location>
    <ligand>
        <name>substrate</name>
    </ligand>
</feature>
<dbReference type="AlphaFoldDB" id="A0A0M3K1V0"/>
<evidence type="ECO:0000256" key="9">
    <source>
        <dbReference type="ARBA" id="ARBA00023004"/>
    </source>
</evidence>
<evidence type="ECO:0000256" key="10">
    <source>
        <dbReference type="ARBA" id="ARBA00029668"/>
    </source>
</evidence>
<evidence type="ECO:0000256" key="5">
    <source>
        <dbReference type="ARBA" id="ARBA00019269"/>
    </source>
</evidence>
<dbReference type="PANTHER" id="PTHR12588:SF0">
    <property type="entry name" value="INOSITOL OXYGENASE"/>
    <property type="match status" value="1"/>
</dbReference>
<feature type="binding site" evidence="13">
    <location>
        <position position="186"/>
    </location>
    <ligand>
        <name>Fe cation</name>
        <dbReference type="ChEBI" id="CHEBI:24875"/>
        <label>1</label>
    </ligand>
</feature>
<evidence type="ECO:0000256" key="11">
    <source>
        <dbReference type="ARBA" id="ARBA00048271"/>
    </source>
</evidence>
<keyword evidence="9 13" id="KW-0408">Iron</keyword>
<dbReference type="EC" id="1.13.99.1" evidence="4 15"/>
<feature type="binding site" evidence="13">
    <location>
        <position position="90"/>
    </location>
    <ligand>
        <name>Fe cation</name>
        <dbReference type="ChEBI" id="CHEBI:24875"/>
        <label>1</label>
    </ligand>
</feature>
<keyword evidence="17" id="KW-1185">Reference proteome</keyword>
<evidence type="ECO:0000256" key="3">
    <source>
        <dbReference type="ARBA" id="ARBA00005286"/>
    </source>
</evidence>
<protein>
    <recommendedName>
        <fullName evidence="5 15">Inositol oxygenase</fullName>
        <ecNumber evidence="4 15">1.13.99.1</ecNumber>
    </recommendedName>
    <alternativeName>
        <fullName evidence="10 15">Myo-inositol oxygenase</fullName>
    </alternativeName>
</protein>
<dbReference type="GO" id="GO:0019310">
    <property type="term" value="P:inositol catabolic process"/>
    <property type="evidence" value="ECO:0007669"/>
    <property type="project" value="UniProtKB-UniRule"/>
</dbReference>
<dbReference type="GO" id="GO:0005506">
    <property type="term" value="F:iron ion binding"/>
    <property type="evidence" value="ECO:0007669"/>
    <property type="project" value="InterPro"/>
</dbReference>
<evidence type="ECO:0000256" key="14">
    <source>
        <dbReference type="PIRSR" id="PIRSR607828-3"/>
    </source>
</evidence>
<keyword evidence="6 15" id="KW-0963">Cytoplasm</keyword>
<dbReference type="Proteomes" id="UP000267096">
    <property type="component" value="Unassembled WGS sequence"/>
</dbReference>
<name>A0A0M3K1V0_ANISI</name>
<comment type="similarity">
    <text evidence="3 15">Belongs to the myo-inositol oxygenase family.</text>
</comment>
<dbReference type="SUPFAM" id="SSF109604">
    <property type="entry name" value="HD-domain/PDEase-like"/>
    <property type="match status" value="1"/>
</dbReference>
<accession>A0A0M3K1V0</accession>
<feature type="binding site" evidence="13">
    <location>
        <position position="212"/>
    </location>
    <ligand>
        <name>Fe cation</name>
        <dbReference type="ChEBI" id="CHEBI:24875"/>
        <label>1</label>
    </ligand>
</feature>
<dbReference type="GO" id="GO:0005737">
    <property type="term" value="C:cytoplasm"/>
    <property type="evidence" value="ECO:0007669"/>
    <property type="project" value="UniProtKB-SubCell"/>
</dbReference>
<feature type="binding site" evidence="13">
    <location>
        <position position="245"/>
    </location>
    <ligand>
        <name>Fe cation</name>
        <dbReference type="ChEBI" id="CHEBI:24875"/>
        <label>1</label>
    </ligand>
</feature>
<evidence type="ECO:0000256" key="4">
    <source>
        <dbReference type="ARBA" id="ARBA00011919"/>
    </source>
</evidence>
<evidence type="ECO:0000313" key="17">
    <source>
        <dbReference type="Proteomes" id="UP000267096"/>
    </source>
</evidence>
<keyword evidence="8 15" id="KW-0560">Oxidoreductase</keyword>
<sequence>MAKVDENSQSMPLATSYRKYEVSPTDRIQERVKKHYYNQHRQQTVQFVKNMHYKWLRFTHAEMGVLECMDLLNEFVDDSDPDVDIPNIIHGYQTAEKLRAIHPDKPWLHLVGLIHDLGKVMSVWGEHQWAVTGDTYPVGCMPASSVVYGLESFAGNEDLENPHYNTELGMYKERCGLDHLLMTWGHDEYLYQVLKNHKSTLPEEGLYAIRFHSFYPYHNSGDYQIFQTKKDVRLLPSILELNECDLYSKSDEIPDIESLKEYYQSLVDIYVPGVVKW</sequence>
<evidence type="ECO:0000256" key="12">
    <source>
        <dbReference type="PIRSR" id="PIRSR607828-1"/>
    </source>
</evidence>
<evidence type="ECO:0000313" key="16">
    <source>
        <dbReference type="EMBL" id="VDK51886.1"/>
    </source>
</evidence>
<keyword evidence="7 13" id="KW-0479">Metal-binding</keyword>
<evidence type="ECO:0000313" key="18">
    <source>
        <dbReference type="WBParaSite" id="ASIM_0001485901-mRNA-1"/>
    </source>
</evidence>